<accession>A0A6A0GZM6</accession>
<feature type="coiled-coil region" evidence="1">
    <location>
        <begin position="65"/>
        <end position="92"/>
    </location>
</feature>
<protein>
    <submittedName>
        <fullName evidence="2">Uncharacterized protein</fullName>
    </submittedName>
</protein>
<gene>
    <name evidence="2" type="ORF">HAZT_HAZT006807</name>
</gene>
<dbReference type="Proteomes" id="UP000711488">
    <property type="component" value="Unassembled WGS sequence"/>
</dbReference>
<comment type="caution">
    <text evidence="2">The sequence shown here is derived from an EMBL/GenBank/DDBJ whole genome shotgun (WGS) entry which is preliminary data.</text>
</comment>
<dbReference type="EMBL" id="JQDR03011821">
    <property type="protein sequence ID" value="KAA0192158.1"/>
    <property type="molecule type" value="Genomic_DNA"/>
</dbReference>
<sequence>MYAQSTAASTEGTSGTQLYAQSTATSTLGTSGTQLYVQSTATSEGTSGTQLYAQSTATSTLVQAIRNAELKKKDAKDEIANIIEEFEDYMENVKGKNNVDLIDDGNTMSRQTSDSVQDEACIVMDEEETTSQYNFAPKIVITGSSFEYLPEADGEHTSKETMEATGIHEACDSESKVFDYQPKASDCESKAFDKEPKAFDCQPKAYDCEPKAFDCEPKAFDCEPKAFDCESLDKQLLEPKINRKEILPDFSKIADVDSQRTVDDRSTYVFESLPDRDDGAESNFGETDRGDEDATVYFSIRTNGIRSKSNSFSADEEDIDLLRKVGIIKTDAEEKALRSEFNTKQPSRGKFNIKPPACFQFCNEGSSFELKAGQPCYRM</sequence>
<evidence type="ECO:0000256" key="1">
    <source>
        <dbReference type="SAM" id="Coils"/>
    </source>
</evidence>
<evidence type="ECO:0000313" key="2">
    <source>
        <dbReference type="EMBL" id="KAA0192158.1"/>
    </source>
</evidence>
<proteinExistence type="predicted"/>
<dbReference type="AlphaFoldDB" id="A0A6A0GZM6"/>
<reference evidence="2" key="1">
    <citation type="submission" date="2014-08" db="EMBL/GenBank/DDBJ databases">
        <authorList>
            <person name="Murali S."/>
            <person name="Richards S."/>
            <person name="Bandaranaike D."/>
            <person name="Bellair M."/>
            <person name="Blankenburg K."/>
            <person name="Chao H."/>
            <person name="Dinh H."/>
            <person name="Doddapaneni H."/>
            <person name="Dugan-Rocha S."/>
            <person name="Elkadiri S."/>
            <person name="Gnanaolivu R."/>
            <person name="Hughes D."/>
            <person name="Lee S."/>
            <person name="Li M."/>
            <person name="Ming W."/>
            <person name="Munidasa M."/>
            <person name="Muniz J."/>
            <person name="Nguyen L."/>
            <person name="Osuji N."/>
            <person name="Pu L.-L."/>
            <person name="Puazo M."/>
            <person name="Skinner E."/>
            <person name="Qu C."/>
            <person name="Quiroz J."/>
            <person name="Raj R."/>
            <person name="Weissenberger G."/>
            <person name="Xin Y."/>
            <person name="Zou X."/>
            <person name="Han Y."/>
            <person name="Worley K."/>
            <person name="Muzny D."/>
            <person name="Gibbs R."/>
        </authorList>
    </citation>
    <scope>NUCLEOTIDE SEQUENCE</scope>
    <source>
        <strain evidence="2">HAZT.00-mixed</strain>
        <tissue evidence="2">Whole organism</tissue>
    </source>
</reference>
<reference evidence="2" key="3">
    <citation type="submission" date="2019-06" db="EMBL/GenBank/DDBJ databases">
        <authorList>
            <person name="Poynton C."/>
            <person name="Hasenbein S."/>
            <person name="Benoit J.B."/>
            <person name="Sepulveda M.S."/>
            <person name="Poelchau M.F."/>
            <person name="Murali S.C."/>
            <person name="Chen S."/>
            <person name="Glastad K.M."/>
            <person name="Werren J.H."/>
            <person name="Vineis J.H."/>
            <person name="Bowen J.L."/>
            <person name="Friedrich M."/>
            <person name="Jones J."/>
            <person name="Robertson H.M."/>
            <person name="Feyereisen R."/>
            <person name="Mechler-Hickson A."/>
            <person name="Mathers N."/>
            <person name="Lee C.E."/>
            <person name="Colbourne J.K."/>
            <person name="Biales A."/>
            <person name="Johnston J.S."/>
            <person name="Wellborn G.A."/>
            <person name="Rosendale A.J."/>
            <person name="Cridge A.G."/>
            <person name="Munoz-Torres M.C."/>
            <person name="Bain P.A."/>
            <person name="Manny A.R."/>
            <person name="Major K.M."/>
            <person name="Lambert F.N."/>
            <person name="Vulpe C.D."/>
            <person name="Tuck P."/>
            <person name="Blalock B.J."/>
            <person name="Lin Y.-Y."/>
            <person name="Smith M.E."/>
            <person name="Ochoa-Acuna H."/>
            <person name="Chen M.-J.M."/>
            <person name="Childers C.P."/>
            <person name="Qu J."/>
            <person name="Dugan S."/>
            <person name="Lee S.L."/>
            <person name="Chao H."/>
            <person name="Dinh H."/>
            <person name="Han Y."/>
            <person name="Doddapaneni H."/>
            <person name="Worley K.C."/>
            <person name="Muzny D.M."/>
            <person name="Gibbs R.A."/>
            <person name="Richards S."/>
        </authorList>
    </citation>
    <scope>NUCLEOTIDE SEQUENCE</scope>
    <source>
        <strain evidence="2">HAZT.00-mixed</strain>
        <tissue evidence="2">Whole organism</tissue>
    </source>
</reference>
<organism evidence="2">
    <name type="scientific">Hyalella azteca</name>
    <name type="common">Amphipod</name>
    <dbReference type="NCBI Taxonomy" id="294128"/>
    <lineage>
        <taxon>Eukaryota</taxon>
        <taxon>Metazoa</taxon>
        <taxon>Ecdysozoa</taxon>
        <taxon>Arthropoda</taxon>
        <taxon>Crustacea</taxon>
        <taxon>Multicrustacea</taxon>
        <taxon>Malacostraca</taxon>
        <taxon>Eumalacostraca</taxon>
        <taxon>Peracarida</taxon>
        <taxon>Amphipoda</taxon>
        <taxon>Senticaudata</taxon>
        <taxon>Talitrida</taxon>
        <taxon>Talitroidea</taxon>
        <taxon>Hyalellidae</taxon>
        <taxon>Hyalella</taxon>
    </lineage>
</organism>
<name>A0A6A0GZM6_HYAAZ</name>
<reference evidence="2" key="2">
    <citation type="journal article" date="2018" name="Environ. Sci. Technol.">
        <title>The Toxicogenome of Hyalella azteca: A Model for Sediment Ecotoxicology and Evolutionary Toxicology.</title>
        <authorList>
            <person name="Poynton H.C."/>
            <person name="Hasenbein S."/>
            <person name="Benoit J.B."/>
            <person name="Sepulveda M.S."/>
            <person name="Poelchau M.F."/>
            <person name="Hughes D.S.T."/>
            <person name="Murali S.C."/>
            <person name="Chen S."/>
            <person name="Glastad K.M."/>
            <person name="Goodisman M.A.D."/>
            <person name="Werren J.H."/>
            <person name="Vineis J.H."/>
            <person name="Bowen J.L."/>
            <person name="Friedrich M."/>
            <person name="Jones J."/>
            <person name="Robertson H.M."/>
            <person name="Feyereisen R."/>
            <person name="Mechler-Hickson A."/>
            <person name="Mathers N."/>
            <person name="Lee C.E."/>
            <person name="Colbourne J.K."/>
            <person name="Biales A."/>
            <person name="Johnston J.S."/>
            <person name="Wellborn G.A."/>
            <person name="Rosendale A.J."/>
            <person name="Cridge A.G."/>
            <person name="Munoz-Torres M.C."/>
            <person name="Bain P.A."/>
            <person name="Manny A.R."/>
            <person name="Major K.M."/>
            <person name="Lambert F.N."/>
            <person name="Vulpe C.D."/>
            <person name="Tuck P."/>
            <person name="Blalock B.J."/>
            <person name="Lin Y.Y."/>
            <person name="Smith M.E."/>
            <person name="Ochoa-Acuna H."/>
            <person name="Chen M.M."/>
            <person name="Childers C.P."/>
            <person name="Qu J."/>
            <person name="Dugan S."/>
            <person name="Lee S.L."/>
            <person name="Chao H."/>
            <person name="Dinh H."/>
            <person name="Han Y."/>
            <person name="Doddapaneni H."/>
            <person name="Worley K.C."/>
            <person name="Muzny D.M."/>
            <person name="Gibbs R.A."/>
            <person name="Richards S."/>
        </authorList>
    </citation>
    <scope>NUCLEOTIDE SEQUENCE</scope>
    <source>
        <strain evidence="2">HAZT.00-mixed</strain>
        <tissue evidence="2">Whole organism</tissue>
    </source>
</reference>
<keyword evidence="1" id="KW-0175">Coiled coil</keyword>